<comment type="caution">
    <text evidence="3">The sequence shown here is derived from an EMBL/GenBank/DDBJ whole genome shotgun (WGS) entry which is preliminary data.</text>
</comment>
<protein>
    <recommendedName>
        <fullName evidence="1">Bulb-type lectin domain-containing protein</fullName>
    </recommendedName>
</protein>
<dbReference type="InterPro" id="IPR001480">
    <property type="entry name" value="Bulb-type_lectin_dom"/>
</dbReference>
<organism evidence="3 4">
    <name type="scientific">Rotaria sordida</name>
    <dbReference type="NCBI Taxonomy" id="392033"/>
    <lineage>
        <taxon>Eukaryota</taxon>
        <taxon>Metazoa</taxon>
        <taxon>Spiralia</taxon>
        <taxon>Gnathifera</taxon>
        <taxon>Rotifera</taxon>
        <taxon>Eurotatoria</taxon>
        <taxon>Bdelloidea</taxon>
        <taxon>Philodinida</taxon>
        <taxon>Philodinidae</taxon>
        <taxon>Rotaria</taxon>
    </lineage>
</organism>
<dbReference type="OrthoDB" id="1884773at2759"/>
<feature type="domain" description="Bulb-type lectin" evidence="1">
    <location>
        <begin position="21"/>
        <end position="136"/>
    </location>
</feature>
<name>A0A815EL34_9BILA</name>
<reference evidence="3" key="1">
    <citation type="submission" date="2021-02" db="EMBL/GenBank/DDBJ databases">
        <authorList>
            <person name="Nowell W R."/>
        </authorList>
    </citation>
    <scope>NUCLEOTIDE SEQUENCE</scope>
</reference>
<proteinExistence type="predicted"/>
<accession>A0A815EL34</accession>
<dbReference type="InterPro" id="IPR036426">
    <property type="entry name" value="Bulb-type_lectin_dom_sf"/>
</dbReference>
<dbReference type="EMBL" id="CAJNOU010002328">
    <property type="protein sequence ID" value="CAF1311475.1"/>
    <property type="molecule type" value="Genomic_DNA"/>
</dbReference>
<evidence type="ECO:0000313" key="4">
    <source>
        <dbReference type="Proteomes" id="UP000663889"/>
    </source>
</evidence>
<evidence type="ECO:0000313" key="3">
    <source>
        <dbReference type="EMBL" id="CAF1311475.1"/>
    </source>
</evidence>
<dbReference type="EMBL" id="CAJNOO010002642">
    <property type="protein sequence ID" value="CAF1286005.1"/>
    <property type="molecule type" value="Genomic_DNA"/>
</dbReference>
<dbReference type="Gene3D" id="2.90.10.10">
    <property type="entry name" value="Bulb-type lectin domain"/>
    <property type="match status" value="2"/>
</dbReference>
<dbReference type="Proteomes" id="UP000663882">
    <property type="component" value="Unassembled WGS sequence"/>
</dbReference>
<dbReference type="Pfam" id="PF01453">
    <property type="entry name" value="B_lectin"/>
    <property type="match status" value="1"/>
</dbReference>
<evidence type="ECO:0000259" key="1">
    <source>
        <dbReference type="PROSITE" id="PS50927"/>
    </source>
</evidence>
<dbReference type="CDD" id="cd00028">
    <property type="entry name" value="B_lectin"/>
    <property type="match status" value="1"/>
</dbReference>
<dbReference type="PROSITE" id="PS50927">
    <property type="entry name" value="BULB_LECTIN"/>
    <property type="match status" value="1"/>
</dbReference>
<evidence type="ECO:0000313" key="2">
    <source>
        <dbReference type="EMBL" id="CAF1286005.1"/>
    </source>
</evidence>
<dbReference type="Proteomes" id="UP000663889">
    <property type="component" value="Unassembled WGS sequence"/>
</dbReference>
<gene>
    <name evidence="2" type="ORF">RFH988_LOCUS28954</name>
    <name evidence="3" type="ORF">SEV965_LOCUS26817</name>
</gene>
<sequence length="144" mass="16147">MRNQLEQISKALAAWRIQAPRNTLQSGQQLEQDEALTSPKGAYRLVLQPDGNLVLYASDNTVPANALWTSGSFRRGPHRFVVQADGNLVIYDGNNQASWASNTRRQNANRGRLALQDDGNLVFYDNNNQQIWATNTCCFIAPRQ</sequence>
<dbReference type="SUPFAM" id="SSF51110">
    <property type="entry name" value="alpha-D-mannose-specific plant lectins"/>
    <property type="match status" value="1"/>
</dbReference>
<dbReference type="AlphaFoldDB" id="A0A815EL34"/>
<dbReference type="SMART" id="SM00108">
    <property type="entry name" value="B_lectin"/>
    <property type="match status" value="1"/>
</dbReference>